<evidence type="ECO:0000256" key="12">
    <source>
        <dbReference type="ARBA" id="ARBA00022870"/>
    </source>
</evidence>
<evidence type="ECO:0000313" key="17">
    <source>
        <dbReference type="EMBL" id="MBH9580567.1"/>
    </source>
</evidence>
<proteinExistence type="inferred from homology"/>
<evidence type="ECO:0000256" key="16">
    <source>
        <dbReference type="ARBA" id="ARBA00030319"/>
    </source>
</evidence>
<evidence type="ECO:0000256" key="11">
    <source>
        <dbReference type="ARBA" id="ARBA00022852"/>
    </source>
</evidence>
<evidence type="ECO:0000256" key="8">
    <source>
        <dbReference type="ARBA" id="ARBA00022656"/>
    </source>
</evidence>
<keyword evidence="13" id="KW-0291">Formylation</keyword>
<comment type="subcellular location">
    <subcellularLocation>
        <location evidence="2">Host cell membrane</location>
    </subcellularLocation>
    <subcellularLocation>
        <location evidence="3">Secreted</location>
    </subcellularLocation>
</comment>
<comment type="function">
    <text evidence="1">Lyses erythrocytes and many other mammalian cells.</text>
</comment>
<keyword evidence="10" id="KW-0354">Hemolysis</keyword>
<evidence type="ECO:0000256" key="2">
    <source>
        <dbReference type="ARBA" id="ARBA00004165"/>
    </source>
</evidence>
<evidence type="ECO:0000256" key="7">
    <source>
        <dbReference type="ARBA" id="ARBA00022525"/>
    </source>
</evidence>
<name>A0ABS0QNC9_9STAP</name>
<comment type="caution">
    <text evidence="17">The sequence shown here is derived from an EMBL/GenBank/DDBJ whole genome shotgun (WGS) entry which is preliminary data.</text>
</comment>
<keyword evidence="11" id="KW-0204">Cytolysis</keyword>
<evidence type="ECO:0000256" key="6">
    <source>
        <dbReference type="ARBA" id="ARBA00022511"/>
    </source>
</evidence>
<evidence type="ECO:0000256" key="14">
    <source>
        <dbReference type="ARBA" id="ARBA00023026"/>
    </source>
</evidence>
<dbReference type="Pfam" id="PF05372">
    <property type="entry name" value="Delta_lysin"/>
    <property type="match status" value="1"/>
</dbReference>
<evidence type="ECO:0000256" key="13">
    <source>
        <dbReference type="ARBA" id="ARBA00023020"/>
    </source>
</evidence>
<organism evidence="17 18">
    <name type="scientific">Staphylococcus felis</name>
    <dbReference type="NCBI Taxonomy" id="46127"/>
    <lineage>
        <taxon>Bacteria</taxon>
        <taxon>Bacillati</taxon>
        <taxon>Bacillota</taxon>
        <taxon>Bacilli</taxon>
        <taxon>Bacillales</taxon>
        <taxon>Staphylococcaceae</taxon>
        <taxon>Staphylococcus</taxon>
    </lineage>
</organism>
<keyword evidence="8" id="KW-0800">Toxin</keyword>
<keyword evidence="7" id="KW-0964">Secreted</keyword>
<accession>A0ABS0QNC9</accession>
<evidence type="ECO:0000256" key="9">
    <source>
        <dbReference type="ARBA" id="ARBA00022692"/>
    </source>
</evidence>
<comment type="similarity">
    <text evidence="4">Belongs to the delta-lysin family.</text>
</comment>
<evidence type="ECO:0000256" key="5">
    <source>
        <dbReference type="ARBA" id="ARBA00016530"/>
    </source>
</evidence>
<dbReference type="Proteomes" id="UP000597038">
    <property type="component" value="Unassembled WGS sequence"/>
</dbReference>
<evidence type="ECO:0000256" key="15">
    <source>
        <dbReference type="ARBA" id="ARBA00023136"/>
    </source>
</evidence>
<reference evidence="17 18" key="1">
    <citation type="submission" date="2020-12" db="EMBL/GenBank/DDBJ databases">
        <title>Genomic analysis of Staphylococcus felis from a cat with skin infection.</title>
        <authorList>
            <person name="Aslantas O."/>
            <person name="Keskin O."/>
            <person name="Buyukaltay K."/>
            <person name="Gullu Yucetepe A."/>
        </authorList>
    </citation>
    <scope>NUCLEOTIDE SEQUENCE [LARGE SCALE GENOMIC DNA]</scope>
    <source>
        <strain evidence="17 18">HARRANVET</strain>
    </source>
</reference>
<keyword evidence="18" id="KW-1185">Reference proteome</keyword>
<dbReference type="InterPro" id="IPR008034">
    <property type="entry name" value="Delta_lysin"/>
</dbReference>
<protein>
    <recommendedName>
        <fullName evidence="5">Delta-hemolysin</fullName>
    </recommendedName>
    <alternativeName>
        <fullName evidence="16">Delta-toxin</fullName>
    </alternativeName>
</protein>
<gene>
    <name evidence="17" type="ORF">I9026_04195</name>
</gene>
<keyword evidence="12" id="KW-1043">Host membrane</keyword>
<keyword evidence="6" id="KW-1032">Host cell membrane</keyword>
<dbReference type="EMBL" id="JAEDAQ010000005">
    <property type="protein sequence ID" value="MBH9580567.1"/>
    <property type="molecule type" value="Genomic_DNA"/>
</dbReference>
<evidence type="ECO:0000256" key="1">
    <source>
        <dbReference type="ARBA" id="ARBA00002655"/>
    </source>
</evidence>
<keyword evidence="14" id="KW-0843">Virulence</keyword>
<keyword evidence="15" id="KW-0472">Membrane</keyword>
<evidence type="ECO:0000256" key="3">
    <source>
        <dbReference type="ARBA" id="ARBA00004613"/>
    </source>
</evidence>
<sequence length="39" mass="4419">MSMEITTIMEEVAIMAQDIISTVIDFVKLIAETVQKFTK</sequence>
<evidence type="ECO:0000313" key="18">
    <source>
        <dbReference type="Proteomes" id="UP000597038"/>
    </source>
</evidence>
<keyword evidence="9" id="KW-0812">Transmembrane</keyword>
<evidence type="ECO:0000256" key="10">
    <source>
        <dbReference type="ARBA" id="ARBA00022735"/>
    </source>
</evidence>
<evidence type="ECO:0000256" key="4">
    <source>
        <dbReference type="ARBA" id="ARBA00011078"/>
    </source>
</evidence>